<evidence type="ECO:0000256" key="1">
    <source>
        <dbReference type="ARBA" id="ARBA00022514"/>
    </source>
</evidence>
<dbReference type="GO" id="GO:0008009">
    <property type="term" value="F:chemokine activity"/>
    <property type="evidence" value="ECO:0007669"/>
    <property type="project" value="InterPro"/>
</dbReference>
<dbReference type="GeneTree" id="ENSGT00990000203821"/>
<dbReference type="RefSeq" id="XP_040052748.1">
    <property type="nucleotide sequence ID" value="XM_040196814.1"/>
</dbReference>
<evidence type="ECO:0000313" key="4">
    <source>
        <dbReference type="Ensembl" id="ENSGACP00000018891.1"/>
    </source>
</evidence>
<dbReference type="InterPro" id="IPR001811">
    <property type="entry name" value="Chemokine_IL8-like_dom"/>
</dbReference>
<dbReference type="FunCoup" id="G3PMQ8">
    <property type="interactions" value="346"/>
</dbReference>
<dbReference type="SUPFAM" id="SSF54117">
    <property type="entry name" value="Interleukin 8-like chemokines"/>
    <property type="match status" value="1"/>
</dbReference>
<dbReference type="InterPro" id="IPR036048">
    <property type="entry name" value="Interleukin_8-like_sf"/>
</dbReference>
<evidence type="ECO:0000259" key="3">
    <source>
        <dbReference type="SMART" id="SM00199"/>
    </source>
</evidence>
<feature type="signal peptide" evidence="2">
    <location>
        <begin position="1"/>
        <end position="21"/>
    </location>
</feature>
<keyword evidence="2" id="KW-0732">Signal</keyword>
<dbReference type="InterPro" id="IPR039809">
    <property type="entry name" value="Chemokine_b/g/d"/>
</dbReference>
<dbReference type="KEGG" id="gat:120831389"/>
<keyword evidence="1" id="KW-0202">Cytokine</keyword>
<name>G3PMQ8_GASAC</name>
<dbReference type="InParanoid" id="G3PMQ8"/>
<dbReference type="SMART" id="SM00199">
    <property type="entry name" value="SCY"/>
    <property type="match status" value="1"/>
</dbReference>
<dbReference type="GeneID" id="120831389"/>
<sequence length="94" mass="10232">MASSTAALLLLGLLCVGFASAEMVVDCCLTVAEKPLPLQILRSYTIQEAGKGCSISATGFVTKLGRTLCVSHPNNKLWVRNYIKYLDEKRAGRR</sequence>
<dbReference type="AlphaFoldDB" id="G3PMQ8"/>
<dbReference type="Gene3D" id="2.40.50.40">
    <property type="match status" value="1"/>
</dbReference>
<dbReference type="CDD" id="cd00169">
    <property type="entry name" value="Chemokine"/>
    <property type="match status" value="1"/>
</dbReference>
<organism evidence="4 5">
    <name type="scientific">Gasterosteus aculeatus aculeatus</name>
    <name type="common">three-spined stickleback</name>
    <dbReference type="NCBI Taxonomy" id="481459"/>
    <lineage>
        <taxon>Eukaryota</taxon>
        <taxon>Metazoa</taxon>
        <taxon>Chordata</taxon>
        <taxon>Craniata</taxon>
        <taxon>Vertebrata</taxon>
        <taxon>Euteleostomi</taxon>
        <taxon>Actinopterygii</taxon>
        <taxon>Neopterygii</taxon>
        <taxon>Teleostei</taxon>
        <taxon>Neoteleostei</taxon>
        <taxon>Acanthomorphata</taxon>
        <taxon>Eupercaria</taxon>
        <taxon>Perciformes</taxon>
        <taxon>Cottioidei</taxon>
        <taxon>Gasterosteales</taxon>
        <taxon>Gasterosteidae</taxon>
        <taxon>Gasterosteus</taxon>
    </lineage>
</organism>
<evidence type="ECO:0000256" key="2">
    <source>
        <dbReference type="SAM" id="SignalP"/>
    </source>
</evidence>
<reference evidence="4 5" key="1">
    <citation type="journal article" date="2021" name="G3 (Bethesda)">
        <title>Improved contiguity of the threespine stickleback genome using long-read sequencing.</title>
        <authorList>
            <person name="Nath S."/>
            <person name="Shaw D.E."/>
            <person name="White M.A."/>
        </authorList>
    </citation>
    <scope>NUCLEOTIDE SEQUENCE [LARGE SCALE GENOMIC DNA]</scope>
    <source>
        <strain evidence="4 5">Lake Benthic</strain>
    </source>
</reference>
<dbReference type="Proteomes" id="UP000007635">
    <property type="component" value="Chromosome XIII"/>
</dbReference>
<dbReference type="Pfam" id="PF00048">
    <property type="entry name" value="IL8"/>
    <property type="match status" value="1"/>
</dbReference>
<dbReference type="PANTHER" id="PTHR12015">
    <property type="entry name" value="SMALL INDUCIBLE CYTOKINE A"/>
    <property type="match status" value="1"/>
</dbReference>
<reference evidence="4" key="3">
    <citation type="submission" date="2025-09" db="UniProtKB">
        <authorList>
            <consortium name="Ensembl"/>
        </authorList>
    </citation>
    <scope>IDENTIFICATION</scope>
</reference>
<dbReference type="OMA" id="PPEGNQW"/>
<dbReference type="GO" id="GO:0005615">
    <property type="term" value="C:extracellular space"/>
    <property type="evidence" value="ECO:0007669"/>
    <property type="project" value="UniProtKB-KW"/>
</dbReference>
<feature type="domain" description="Chemokine interleukin-8-like" evidence="3">
    <location>
        <begin position="24"/>
        <end position="86"/>
    </location>
</feature>
<evidence type="ECO:0000313" key="5">
    <source>
        <dbReference type="Proteomes" id="UP000007635"/>
    </source>
</evidence>
<dbReference type="GO" id="GO:0006955">
    <property type="term" value="P:immune response"/>
    <property type="evidence" value="ECO:0007669"/>
    <property type="project" value="InterPro"/>
</dbReference>
<dbReference type="PANTHER" id="PTHR12015:SF108">
    <property type="entry name" value="C-C MOTIF CHEMOKINE 20"/>
    <property type="match status" value="1"/>
</dbReference>
<feature type="chain" id="PRO_5003449903" description="Chemokine interleukin-8-like domain-containing protein" evidence="2">
    <location>
        <begin position="22"/>
        <end position="94"/>
    </location>
</feature>
<dbReference type="Ensembl" id="ENSGACT00000018929.2">
    <property type="protein sequence ID" value="ENSGACP00000018891.1"/>
    <property type="gene ID" value="ENSGACG00000014315.2"/>
</dbReference>
<keyword evidence="5" id="KW-1185">Reference proteome</keyword>
<accession>G3PMQ8</accession>
<proteinExistence type="predicted"/>
<dbReference type="Bgee" id="ENSGACG00000014315">
    <property type="expression patterns" value="Expressed in pharyngeal gill and 8 other cell types or tissues"/>
</dbReference>
<reference evidence="4" key="2">
    <citation type="submission" date="2025-08" db="UniProtKB">
        <authorList>
            <consortium name="Ensembl"/>
        </authorList>
    </citation>
    <scope>IDENTIFICATION</scope>
</reference>
<dbReference type="eggNOG" id="ENOG502S8D1">
    <property type="taxonomic scope" value="Eukaryota"/>
</dbReference>
<dbReference type="STRING" id="69293.ENSGACP00000018891"/>
<protein>
    <recommendedName>
        <fullName evidence="3">Chemokine interleukin-8-like domain-containing protein</fullName>
    </recommendedName>
</protein>